<dbReference type="GO" id="GO:0016787">
    <property type="term" value="F:hydrolase activity"/>
    <property type="evidence" value="ECO:0007669"/>
    <property type="project" value="UniProtKB-KW"/>
</dbReference>
<dbReference type="PANTHER" id="PTHR11215:SF1">
    <property type="entry name" value="MYG1 EXONUCLEASE"/>
    <property type="match status" value="1"/>
</dbReference>
<sequence>MSEQRTIYVHGNGFHLDDALCVVLLRHLPEFKDAKLVRVYREDKILEEVMEKAVQNGDIVCDIGRVYDHSKRLYDHHQQ</sequence>
<dbReference type="InterPro" id="IPR003226">
    <property type="entry name" value="MYG1_exonuclease"/>
</dbReference>
<organism evidence="2 3">
    <name type="scientific">Kipferlia bialata</name>
    <dbReference type="NCBI Taxonomy" id="797122"/>
    <lineage>
        <taxon>Eukaryota</taxon>
        <taxon>Metamonada</taxon>
        <taxon>Carpediemonas-like organisms</taxon>
        <taxon>Kipferlia</taxon>
    </lineage>
</organism>
<dbReference type="EMBL" id="BDIP01006942">
    <property type="protein sequence ID" value="GCA64337.1"/>
    <property type="molecule type" value="Genomic_DNA"/>
</dbReference>
<keyword evidence="2" id="KW-0378">Hydrolase</keyword>
<reference evidence="2 3" key="1">
    <citation type="journal article" date="2018" name="PLoS ONE">
        <title>The draft genome of Kipferlia bialata reveals reductive genome evolution in fornicate parasites.</title>
        <authorList>
            <person name="Tanifuji G."/>
            <person name="Takabayashi S."/>
            <person name="Kume K."/>
            <person name="Takagi M."/>
            <person name="Nakayama T."/>
            <person name="Kamikawa R."/>
            <person name="Inagaki Y."/>
            <person name="Hashimoto T."/>
        </authorList>
    </citation>
    <scope>NUCLEOTIDE SEQUENCE [LARGE SCALE GENOMIC DNA]</scope>
    <source>
        <strain evidence="2">NY0173</strain>
    </source>
</reference>
<gene>
    <name evidence="2" type="ORF">KIPB_013981</name>
</gene>
<dbReference type="AlphaFoldDB" id="A0A391NT77"/>
<evidence type="ECO:0000313" key="3">
    <source>
        <dbReference type="Proteomes" id="UP000265618"/>
    </source>
</evidence>
<dbReference type="GO" id="GO:0005634">
    <property type="term" value="C:nucleus"/>
    <property type="evidence" value="ECO:0007669"/>
    <property type="project" value="TreeGrafter"/>
</dbReference>
<protein>
    <submittedName>
        <fullName evidence="2">Metal-dependent protein hydrolase</fullName>
    </submittedName>
</protein>
<keyword evidence="3" id="KW-1185">Reference proteome</keyword>
<proteinExistence type="inferred from homology"/>
<comment type="caution">
    <text evidence="2">The sequence shown here is derived from an EMBL/GenBank/DDBJ whole genome shotgun (WGS) entry which is preliminary data.</text>
</comment>
<dbReference type="PANTHER" id="PTHR11215">
    <property type="entry name" value="METAL DEPENDENT HYDROLASE - RELATED"/>
    <property type="match status" value="1"/>
</dbReference>
<accession>A0A391NT77</accession>
<dbReference type="Proteomes" id="UP000265618">
    <property type="component" value="Unassembled WGS sequence"/>
</dbReference>
<feature type="non-terminal residue" evidence="2">
    <location>
        <position position="1"/>
    </location>
</feature>
<dbReference type="OrthoDB" id="10265310at2759"/>
<evidence type="ECO:0000256" key="1">
    <source>
        <dbReference type="ARBA" id="ARBA00010105"/>
    </source>
</evidence>
<name>A0A391NT77_9EUKA</name>
<dbReference type="Pfam" id="PF03690">
    <property type="entry name" value="MYG1_exonuc"/>
    <property type="match status" value="1"/>
</dbReference>
<dbReference type="GO" id="GO:0005737">
    <property type="term" value="C:cytoplasm"/>
    <property type="evidence" value="ECO:0007669"/>
    <property type="project" value="TreeGrafter"/>
</dbReference>
<comment type="similarity">
    <text evidence="1">Belongs to the MYG1 family.</text>
</comment>
<evidence type="ECO:0000313" key="2">
    <source>
        <dbReference type="EMBL" id="GCA64337.1"/>
    </source>
</evidence>